<sequence>MSKPIVGGDGPTPVANTDSTVRVRVYDSEADTAKDAFFFKVPKTSIDNGDLANLHKIMTNVGAQREYALLHFCNKDGAIVDDTWTVKEHLESIVEDPVPPPNTIPDKGDNDSKFDNFTWKADAFDGDRQYPADLREKEWGIVAHNNSLFYGVKIIRGSSEDGKVPIRGIDRAKLPGEDSLS</sequence>
<dbReference type="Proteomes" id="UP001391051">
    <property type="component" value="Unassembled WGS sequence"/>
</dbReference>
<evidence type="ECO:0000313" key="2">
    <source>
        <dbReference type="Proteomes" id="UP001391051"/>
    </source>
</evidence>
<comment type="caution">
    <text evidence="1">The sequence shown here is derived from an EMBL/GenBank/DDBJ whole genome shotgun (WGS) entry which is preliminary data.</text>
</comment>
<keyword evidence="2" id="KW-1185">Reference proteome</keyword>
<organism evidence="1 2">
    <name type="scientific">Apiospora aurea</name>
    <dbReference type="NCBI Taxonomy" id="335848"/>
    <lineage>
        <taxon>Eukaryota</taxon>
        <taxon>Fungi</taxon>
        <taxon>Dikarya</taxon>
        <taxon>Ascomycota</taxon>
        <taxon>Pezizomycotina</taxon>
        <taxon>Sordariomycetes</taxon>
        <taxon>Xylariomycetidae</taxon>
        <taxon>Amphisphaeriales</taxon>
        <taxon>Apiosporaceae</taxon>
        <taxon>Apiospora</taxon>
    </lineage>
</organism>
<name>A0ABR1QKE4_9PEZI</name>
<dbReference type="RefSeq" id="XP_066702522.1">
    <property type="nucleotide sequence ID" value="XM_066842660.1"/>
</dbReference>
<proteinExistence type="predicted"/>
<evidence type="ECO:0000313" key="1">
    <source>
        <dbReference type="EMBL" id="KAK7957216.1"/>
    </source>
</evidence>
<dbReference type="EMBL" id="JAQQWE010000004">
    <property type="protein sequence ID" value="KAK7957216.1"/>
    <property type="molecule type" value="Genomic_DNA"/>
</dbReference>
<accession>A0ABR1QKE4</accession>
<protein>
    <submittedName>
        <fullName evidence="1">Uncharacterized protein</fullName>
    </submittedName>
</protein>
<gene>
    <name evidence="1" type="ORF">PG986_006438</name>
</gene>
<dbReference type="GeneID" id="92075722"/>
<reference evidence="1 2" key="1">
    <citation type="submission" date="2023-01" db="EMBL/GenBank/DDBJ databases">
        <title>Analysis of 21 Apiospora genomes using comparative genomics revels a genus with tremendous synthesis potential of carbohydrate active enzymes and secondary metabolites.</title>
        <authorList>
            <person name="Sorensen T."/>
        </authorList>
    </citation>
    <scope>NUCLEOTIDE SEQUENCE [LARGE SCALE GENOMIC DNA]</scope>
    <source>
        <strain evidence="1 2">CBS 24483</strain>
    </source>
</reference>